<dbReference type="AlphaFoldDB" id="A0AAV3YJE3"/>
<reference evidence="2 3" key="1">
    <citation type="journal article" date="2021" name="Elife">
        <title>Chloroplast acquisition without the gene transfer in kleptoplastic sea slugs, Plakobranchus ocellatus.</title>
        <authorList>
            <person name="Maeda T."/>
            <person name="Takahashi S."/>
            <person name="Yoshida T."/>
            <person name="Shimamura S."/>
            <person name="Takaki Y."/>
            <person name="Nagai Y."/>
            <person name="Toyoda A."/>
            <person name="Suzuki Y."/>
            <person name="Arimoto A."/>
            <person name="Ishii H."/>
            <person name="Satoh N."/>
            <person name="Nishiyama T."/>
            <person name="Hasebe M."/>
            <person name="Maruyama T."/>
            <person name="Minagawa J."/>
            <person name="Obokata J."/>
            <person name="Shigenobu S."/>
        </authorList>
    </citation>
    <scope>NUCLEOTIDE SEQUENCE [LARGE SCALE GENOMIC DNA]</scope>
</reference>
<feature type="region of interest" description="Disordered" evidence="1">
    <location>
        <begin position="69"/>
        <end position="95"/>
    </location>
</feature>
<evidence type="ECO:0000313" key="3">
    <source>
        <dbReference type="Proteomes" id="UP000735302"/>
    </source>
</evidence>
<gene>
    <name evidence="2" type="ORF">PoB_000987600</name>
</gene>
<name>A0AAV3YJE3_9GAST</name>
<sequence>MLVVAPLKAQTAALSVRCHLRRWRTAYPQQDDLRLSLFSVLVRSGRRLRGLNLQQEDLCRSQDSLAIHHATNAPLRESEMTRPTTRTKRNKEEPA</sequence>
<dbReference type="Proteomes" id="UP000735302">
    <property type="component" value="Unassembled WGS sequence"/>
</dbReference>
<protein>
    <recommendedName>
        <fullName evidence="4">Secreted protein</fullName>
    </recommendedName>
</protein>
<keyword evidence="3" id="KW-1185">Reference proteome</keyword>
<organism evidence="2 3">
    <name type="scientific">Plakobranchus ocellatus</name>
    <dbReference type="NCBI Taxonomy" id="259542"/>
    <lineage>
        <taxon>Eukaryota</taxon>
        <taxon>Metazoa</taxon>
        <taxon>Spiralia</taxon>
        <taxon>Lophotrochozoa</taxon>
        <taxon>Mollusca</taxon>
        <taxon>Gastropoda</taxon>
        <taxon>Heterobranchia</taxon>
        <taxon>Euthyneura</taxon>
        <taxon>Panpulmonata</taxon>
        <taxon>Sacoglossa</taxon>
        <taxon>Placobranchoidea</taxon>
        <taxon>Plakobranchidae</taxon>
        <taxon>Plakobranchus</taxon>
    </lineage>
</organism>
<proteinExistence type="predicted"/>
<evidence type="ECO:0000256" key="1">
    <source>
        <dbReference type="SAM" id="MobiDB-lite"/>
    </source>
</evidence>
<evidence type="ECO:0008006" key="4">
    <source>
        <dbReference type="Google" id="ProtNLM"/>
    </source>
</evidence>
<dbReference type="EMBL" id="BLXT01001180">
    <property type="protein sequence ID" value="GFN83370.1"/>
    <property type="molecule type" value="Genomic_DNA"/>
</dbReference>
<accession>A0AAV3YJE3</accession>
<comment type="caution">
    <text evidence="2">The sequence shown here is derived from an EMBL/GenBank/DDBJ whole genome shotgun (WGS) entry which is preliminary data.</text>
</comment>
<evidence type="ECO:0000313" key="2">
    <source>
        <dbReference type="EMBL" id="GFN83370.1"/>
    </source>
</evidence>